<dbReference type="EMBL" id="OCNH01000003">
    <property type="protein sequence ID" value="SOD92507.1"/>
    <property type="molecule type" value="Genomic_DNA"/>
</dbReference>
<reference evidence="15" key="1">
    <citation type="submission" date="2017-09" db="EMBL/GenBank/DDBJ databases">
        <authorList>
            <person name="Varghese N."/>
            <person name="Submissions S."/>
        </authorList>
    </citation>
    <scope>NUCLEOTIDE SEQUENCE [LARGE SCALE GENOMIC DNA]</scope>
    <source>
        <strain evidence="15">DSM 29961</strain>
    </source>
</reference>
<keyword evidence="15" id="KW-1185">Reference proteome</keyword>
<dbReference type="GO" id="GO:0061605">
    <property type="term" value="F:molybdopterin-synthase adenylyltransferase activity"/>
    <property type="evidence" value="ECO:0007669"/>
    <property type="project" value="UniProtKB-EC"/>
</dbReference>
<dbReference type="PANTHER" id="PTHR10953:SF102">
    <property type="entry name" value="ADENYLYLTRANSFERASE AND SULFURTRANSFERASE MOCS3"/>
    <property type="match status" value="1"/>
</dbReference>
<comment type="subunit">
    <text evidence="7">Homodimer. Forms a stable heterotetrameric complex of 2 MoeB and 2 MoaD during adenylation of MoaD.</text>
</comment>
<evidence type="ECO:0000256" key="11">
    <source>
        <dbReference type="ARBA" id="ARBA00075328"/>
    </source>
</evidence>
<dbReference type="InterPro" id="IPR000594">
    <property type="entry name" value="ThiF_NAD_FAD-bd"/>
</dbReference>
<dbReference type="InterPro" id="IPR001763">
    <property type="entry name" value="Rhodanese-like_dom"/>
</dbReference>
<dbReference type="Gene3D" id="3.40.250.10">
    <property type="entry name" value="Rhodanese-like domain"/>
    <property type="match status" value="1"/>
</dbReference>
<dbReference type="Pfam" id="PF00581">
    <property type="entry name" value="Rhodanese"/>
    <property type="match status" value="1"/>
</dbReference>
<gene>
    <name evidence="14" type="ORF">SAMN06269250_4013</name>
</gene>
<evidence type="ECO:0000313" key="14">
    <source>
        <dbReference type="EMBL" id="SOD92507.1"/>
    </source>
</evidence>
<name>A0A286GAD8_9BACT</name>
<dbReference type="EC" id="2.7.7.80" evidence="8"/>
<dbReference type="NCBIfam" id="NF004281">
    <property type="entry name" value="PRK05690.1"/>
    <property type="match status" value="1"/>
</dbReference>
<dbReference type="Proteomes" id="UP000219452">
    <property type="component" value="Unassembled WGS sequence"/>
</dbReference>
<dbReference type="Gene3D" id="3.40.50.720">
    <property type="entry name" value="NAD(P)-binding Rossmann-like Domain"/>
    <property type="match status" value="1"/>
</dbReference>
<dbReference type="Pfam" id="PF00899">
    <property type="entry name" value="ThiF"/>
    <property type="match status" value="1"/>
</dbReference>
<dbReference type="GO" id="GO:0005524">
    <property type="term" value="F:ATP binding"/>
    <property type="evidence" value="ECO:0007669"/>
    <property type="project" value="UniProtKB-KW"/>
</dbReference>
<sequence>MTDGELNRYSRHISLPEIGLAGQQRLKQARVALIGAGGLGCPVGQYLTAAGIGTLGIIDGDVVEESNLQRQILFSPEHIGQSKATVAANLLARQNPYCQVIAHPVFLTRDNALSLLMDYDIVVDGSDNFATRYLVNDACVLLGKPLVFGSIYKFDGQVSVFNHADGPTYRCLYPEPSDLAVCAEVGVLGVLPGLTGCLMASEVIKLVTGVGDLLSGTLLVFNALTLSFNTFSFTANPANKLITALPRSEADCALPVPEITASAWLVQTNRPVLIDVREPHEYERENLGGQLLPLAELYQNPERVPSDRPVIIHCQSGARSRKAVAFLREKGYRNVLNLQGGLNALKRL</sequence>
<evidence type="ECO:0000259" key="13">
    <source>
        <dbReference type="PROSITE" id="PS50206"/>
    </source>
</evidence>
<evidence type="ECO:0000313" key="15">
    <source>
        <dbReference type="Proteomes" id="UP000219452"/>
    </source>
</evidence>
<evidence type="ECO:0000256" key="9">
    <source>
        <dbReference type="ARBA" id="ARBA00073635"/>
    </source>
</evidence>
<accession>A0A286GAD8</accession>
<dbReference type="CDD" id="cd00158">
    <property type="entry name" value="RHOD"/>
    <property type="match status" value="1"/>
</dbReference>
<evidence type="ECO:0000256" key="4">
    <source>
        <dbReference type="ARBA" id="ARBA00022840"/>
    </source>
</evidence>
<keyword evidence="2 14" id="KW-0808">Transferase</keyword>
<evidence type="ECO:0000256" key="5">
    <source>
        <dbReference type="ARBA" id="ARBA00052218"/>
    </source>
</evidence>
<dbReference type="FunFam" id="3.40.50.720:FF:000033">
    <property type="entry name" value="Adenylyltransferase and sulfurtransferase MOCS3"/>
    <property type="match status" value="1"/>
</dbReference>
<protein>
    <recommendedName>
        <fullName evidence="9">Molybdopterin-synthase adenylyltransferase</fullName>
        <ecNumber evidence="8">2.7.7.80</ecNumber>
    </recommendedName>
    <alternativeName>
        <fullName evidence="12">MoaD protein adenylase</fullName>
    </alternativeName>
    <alternativeName>
        <fullName evidence="10">Molybdopterin-converting factor subunit 1 adenylase</fullName>
    </alternativeName>
    <alternativeName>
        <fullName evidence="11">Sulfur carrier protein MoaD adenylyltransferase</fullName>
    </alternativeName>
</protein>
<dbReference type="GO" id="GO:0004792">
    <property type="term" value="F:thiosulfate-cyanide sulfurtransferase activity"/>
    <property type="evidence" value="ECO:0007669"/>
    <property type="project" value="TreeGrafter"/>
</dbReference>
<dbReference type="OrthoDB" id="9804286at2"/>
<dbReference type="InterPro" id="IPR045886">
    <property type="entry name" value="ThiF/MoeB/HesA"/>
</dbReference>
<dbReference type="PROSITE" id="PS50206">
    <property type="entry name" value="RHODANESE_3"/>
    <property type="match status" value="1"/>
</dbReference>
<evidence type="ECO:0000256" key="12">
    <source>
        <dbReference type="ARBA" id="ARBA00078531"/>
    </source>
</evidence>
<proteinExistence type="inferred from homology"/>
<dbReference type="GO" id="GO:0008641">
    <property type="term" value="F:ubiquitin-like modifier activating enzyme activity"/>
    <property type="evidence" value="ECO:0007669"/>
    <property type="project" value="InterPro"/>
</dbReference>
<comment type="catalytic activity">
    <reaction evidence="5">
        <text>[molybdopterin-synthase sulfur-carrier protein]-C-terminal Gly-Gly + ATP + H(+) = [molybdopterin-synthase sulfur-carrier protein]-C-terminal Gly-Gly-AMP + diphosphate</text>
        <dbReference type="Rhea" id="RHEA:43616"/>
        <dbReference type="Rhea" id="RHEA-COMP:12159"/>
        <dbReference type="Rhea" id="RHEA-COMP:12202"/>
        <dbReference type="ChEBI" id="CHEBI:15378"/>
        <dbReference type="ChEBI" id="CHEBI:30616"/>
        <dbReference type="ChEBI" id="CHEBI:33019"/>
        <dbReference type="ChEBI" id="CHEBI:90618"/>
        <dbReference type="ChEBI" id="CHEBI:90778"/>
        <dbReference type="EC" id="2.7.7.80"/>
    </reaction>
</comment>
<evidence type="ECO:0000256" key="10">
    <source>
        <dbReference type="ARBA" id="ARBA00075110"/>
    </source>
</evidence>
<feature type="domain" description="Rhodanese" evidence="13">
    <location>
        <begin position="267"/>
        <end position="347"/>
    </location>
</feature>
<keyword evidence="14" id="KW-0548">Nucleotidyltransferase</keyword>
<evidence type="ECO:0000256" key="6">
    <source>
        <dbReference type="ARBA" id="ARBA00055169"/>
    </source>
</evidence>
<evidence type="ECO:0000256" key="7">
    <source>
        <dbReference type="ARBA" id="ARBA00063809"/>
    </source>
</evidence>
<dbReference type="SMART" id="SM00450">
    <property type="entry name" value="RHOD"/>
    <property type="match status" value="1"/>
</dbReference>
<dbReference type="InterPro" id="IPR036873">
    <property type="entry name" value="Rhodanese-like_dom_sf"/>
</dbReference>
<evidence type="ECO:0000256" key="1">
    <source>
        <dbReference type="ARBA" id="ARBA00009919"/>
    </source>
</evidence>
<dbReference type="PANTHER" id="PTHR10953">
    <property type="entry name" value="UBIQUITIN-ACTIVATING ENZYME E1"/>
    <property type="match status" value="1"/>
</dbReference>
<evidence type="ECO:0000256" key="8">
    <source>
        <dbReference type="ARBA" id="ARBA00066884"/>
    </source>
</evidence>
<dbReference type="AlphaFoldDB" id="A0A286GAD8"/>
<evidence type="ECO:0000256" key="2">
    <source>
        <dbReference type="ARBA" id="ARBA00022679"/>
    </source>
</evidence>
<organism evidence="14 15">
    <name type="scientific">Spirosoma fluviale</name>
    <dbReference type="NCBI Taxonomy" id="1597977"/>
    <lineage>
        <taxon>Bacteria</taxon>
        <taxon>Pseudomonadati</taxon>
        <taxon>Bacteroidota</taxon>
        <taxon>Cytophagia</taxon>
        <taxon>Cytophagales</taxon>
        <taxon>Cytophagaceae</taxon>
        <taxon>Spirosoma</taxon>
    </lineage>
</organism>
<dbReference type="RefSeq" id="WP_097127742.1">
    <property type="nucleotide sequence ID" value="NZ_OCNH01000003.1"/>
</dbReference>
<dbReference type="GO" id="GO:0005829">
    <property type="term" value="C:cytosol"/>
    <property type="evidence" value="ECO:0007669"/>
    <property type="project" value="TreeGrafter"/>
</dbReference>
<comment type="function">
    <text evidence="6">Catalyzes the adenylation by ATP of the carboxyl group of the C-terminal glycine of sulfur carrier protein MoaD.</text>
</comment>
<dbReference type="CDD" id="cd00757">
    <property type="entry name" value="ThiF_MoeB_HesA_family"/>
    <property type="match status" value="1"/>
</dbReference>
<dbReference type="SUPFAM" id="SSF69572">
    <property type="entry name" value="Activating enzymes of the ubiquitin-like proteins"/>
    <property type="match status" value="1"/>
</dbReference>
<keyword evidence="3" id="KW-0547">Nucleotide-binding</keyword>
<evidence type="ECO:0000256" key="3">
    <source>
        <dbReference type="ARBA" id="ARBA00022741"/>
    </source>
</evidence>
<comment type="similarity">
    <text evidence="1">Belongs to the HesA/MoeB/ThiF family.</text>
</comment>
<dbReference type="InterPro" id="IPR035985">
    <property type="entry name" value="Ubiquitin-activating_enz"/>
</dbReference>
<keyword evidence="4" id="KW-0067">ATP-binding</keyword>
<dbReference type="GO" id="GO:0008146">
    <property type="term" value="F:sulfotransferase activity"/>
    <property type="evidence" value="ECO:0007669"/>
    <property type="project" value="TreeGrafter"/>
</dbReference>